<keyword evidence="4" id="KW-0413">Isomerase</keyword>
<feature type="signal peptide" evidence="2">
    <location>
        <begin position="1"/>
        <end position="18"/>
    </location>
</feature>
<dbReference type="GO" id="GO:0016853">
    <property type="term" value="F:isomerase activity"/>
    <property type="evidence" value="ECO:0007669"/>
    <property type="project" value="UniProtKB-KW"/>
</dbReference>
<keyword evidence="5" id="KW-1185">Reference proteome</keyword>
<accession>A0A0H5DPM7</accession>
<evidence type="ECO:0000313" key="5">
    <source>
        <dbReference type="Proteomes" id="UP000220251"/>
    </source>
</evidence>
<feature type="domain" description="Thioredoxin" evidence="3">
    <location>
        <begin position="8"/>
        <end position="152"/>
    </location>
</feature>
<dbReference type="Pfam" id="PF13899">
    <property type="entry name" value="Thioredoxin_7"/>
    <property type="match status" value="1"/>
</dbReference>
<dbReference type="PROSITE" id="PS51352">
    <property type="entry name" value="THIOREDOXIN_2"/>
    <property type="match status" value="1"/>
</dbReference>
<dbReference type="InterPro" id="IPR013766">
    <property type="entry name" value="Thioredoxin_domain"/>
</dbReference>
<name>A0A0H5DPM7_9BACT</name>
<dbReference type="PANTHER" id="PTHR15337:SF11">
    <property type="entry name" value="THIOREDOXIN DOMAIN-CONTAINING PROTEIN"/>
    <property type="match status" value="1"/>
</dbReference>
<protein>
    <recommendedName>
        <fullName evidence="3">Thioredoxin domain-containing protein</fullName>
    </recommendedName>
</protein>
<dbReference type="InterPro" id="IPR051099">
    <property type="entry name" value="AGR/TXD"/>
</dbReference>
<evidence type="ECO:0000256" key="1">
    <source>
        <dbReference type="ARBA" id="ARBA00022729"/>
    </source>
</evidence>
<sequence length="331" mass="37774">MSRFALFFLNAFLFLTFASFEKSDAVVWMTNYDEAAKTAKDQNKPLVLFFTGSDWCVWCKKLESESLSTRDFEQAAASQFVFVKIDFPQKGSQPAGEATKNKELQKRFDVRGFPTIVILDPQGHKIGVTGYRPGGGKSYASHLMKMVEEYSSYKSKMSRLDQDDLSGAELKMLFKQARQLQQTSDIATIIEKGKTSDRKDFFLIEEYRQLAKEGKISSTEAASLKKQLLTEDPKNSHLTHYQIACIDFDALSDKLESGQCTPETAVEPLSSYLNRFADQDKENRWRIEMIISQVYLDKKEKEKALIHAKKAFESAPESMKEDIQSYIEEAK</sequence>
<reference evidence="5" key="1">
    <citation type="submission" date="2015-06" db="EMBL/GenBank/DDBJ databases">
        <authorList>
            <person name="Bertelli C."/>
        </authorList>
    </citation>
    <scope>NUCLEOTIDE SEQUENCE [LARGE SCALE GENOMIC DNA]</scope>
    <source>
        <strain evidence="5">CRIB-30</strain>
    </source>
</reference>
<proteinExistence type="predicted"/>
<dbReference type="AlphaFoldDB" id="A0A0H5DPM7"/>
<dbReference type="SUPFAM" id="SSF52833">
    <property type="entry name" value="Thioredoxin-like"/>
    <property type="match status" value="1"/>
</dbReference>
<dbReference type="InterPro" id="IPR036249">
    <property type="entry name" value="Thioredoxin-like_sf"/>
</dbReference>
<feature type="chain" id="PRO_5005218547" description="Thioredoxin domain-containing protein" evidence="2">
    <location>
        <begin position="19"/>
        <end position="331"/>
    </location>
</feature>
<evidence type="ECO:0000256" key="2">
    <source>
        <dbReference type="SAM" id="SignalP"/>
    </source>
</evidence>
<evidence type="ECO:0000313" key="4">
    <source>
        <dbReference type="EMBL" id="CRX38412.1"/>
    </source>
</evidence>
<gene>
    <name evidence="4" type="ORF">ELAC_1068</name>
</gene>
<keyword evidence="1 2" id="KW-0732">Signal</keyword>
<dbReference type="PANTHER" id="PTHR15337">
    <property type="entry name" value="ANTERIOR GRADIENT PROTEIN-RELATED"/>
    <property type="match status" value="1"/>
</dbReference>
<dbReference type="OrthoDB" id="18626at2"/>
<organism evidence="4 5">
    <name type="scientific">Estrella lausannensis</name>
    <dbReference type="NCBI Taxonomy" id="483423"/>
    <lineage>
        <taxon>Bacteria</taxon>
        <taxon>Pseudomonadati</taxon>
        <taxon>Chlamydiota</taxon>
        <taxon>Chlamydiia</taxon>
        <taxon>Parachlamydiales</taxon>
        <taxon>Candidatus Criblamydiaceae</taxon>
        <taxon>Estrella</taxon>
    </lineage>
</organism>
<dbReference type="Gene3D" id="3.40.30.10">
    <property type="entry name" value="Glutaredoxin"/>
    <property type="match status" value="1"/>
</dbReference>
<evidence type="ECO:0000259" key="3">
    <source>
        <dbReference type="PROSITE" id="PS51352"/>
    </source>
</evidence>
<dbReference type="RefSeq" id="WP_098038272.1">
    <property type="nucleotide sequence ID" value="NZ_CWGJ01000012.1"/>
</dbReference>
<dbReference type="EMBL" id="CWGJ01000012">
    <property type="protein sequence ID" value="CRX38412.1"/>
    <property type="molecule type" value="Genomic_DNA"/>
</dbReference>
<dbReference type="Proteomes" id="UP000220251">
    <property type="component" value="Unassembled WGS sequence"/>
</dbReference>